<dbReference type="InterPro" id="IPR006684">
    <property type="entry name" value="YbgC/YbaW"/>
</dbReference>
<dbReference type="PIRSF" id="PIRSF003230">
    <property type="entry name" value="YbgC"/>
    <property type="match status" value="1"/>
</dbReference>
<accession>A0A6P1ZM70</accession>
<keyword evidence="6" id="KW-1185">Reference proteome</keyword>
<dbReference type="Gene3D" id="3.10.129.10">
    <property type="entry name" value="Hotdog Thioesterase"/>
    <property type="match status" value="1"/>
</dbReference>
<dbReference type="Pfam" id="PF13279">
    <property type="entry name" value="4HBT_2"/>
    <property type="match status" value="1"/>
</dbReference>
<proteinExistence type="inferred from homology"/>
<dbReference type="GO" id="GO:0047617">
    <property type="term" value="F:fatty acyl-CoA hydrolase activity"/>
    <property type="evidence" value="ECO:0007669"/>
    <property type="project" value="TreeGrafter"/>
</dbReference>
<dbReference type="RefSeq" id="WP_144233466.1">
    <property type="nucleotide sequence ID" value="NZ_CP039543.1"/>
</dbReference>
<keyword evidence="2" id="KW-0378">Hydrolase</keyword>
<dbReference type="EMBL" id="QMIF01000001">
    <property type="protein sequence ID" value="TVM36429.1"/>
    <property type="molecule type" value="Genomic_DNA"/>
</dbReference>
<organism evidence="4 5">
    <name type="scientific">Oceanidesulfovibrio marinus</name>
    <dbReference type="NCBI Taxonomy" id="370038"/>
    <lineage>
        <taxon>Bacteria</taxon>
        <taxon>Pseudomonadati</taxon>
        <taxon>Thermodesulfobacteriota</taxon>
        <taxon>Desulfovibrionia</taxon>
        <taxon>Desulfovibrionales</taxon>
        <taxon>Desulfovibrionaceae</taxon>
        <taxon>Oceanidesulfovibrio</taxon>
    </lineage>
</organism>
<evidence type="ECO:0000313" key="6">
    <source>
        <dbReference type="Proteomes" id="UP000503251"/>
    </source>
</evidence>
<evidence type="ECO:0000256" key="1">
    <source>
        <dbReference type="ARBA" id="ARBA00005953"/>
    </source>
</evidence>
<evidence type="ECO:0000313" key="4">
    <source>
        <dbReference type="EMBL" id="TVM36429.1"/>
    </source>
</evidence>
<dbReference type="OrthoDB" id="9808429at2"/>
<dbReference type="PANTHER" id="PTHR31793">
    <property type="entry name" value="4-HYDROXYBENZOYL-COA THIOESTERASE FAMILY MEMBER"/>
    <property type="match status" value="1"/>
</dbReference>
<dbReference type="EMBL" id="CP039543">
    <property type="protein sequence ID" value="QJT09143.1"/>
    <property type="molecule type" value="Genomic_DNA"/>
</dbReference>
<reference evidence="3 6" key="2">
    <citation type="submission" date="2019-04" db="EMBL/GenBank/DDBJ databases">
        <title>Isolation and culture of sulfate reducing bacteria from the cold seep of the South China Sea.</title>
        <authorList>
            <person name="Sun C."/>
            <person name="Liu R."/>
        </authorList>
    </citation>
    <scope>NUCLEOTIDE SEQUENCE [LARGE SCALE GENOMIC DNA]</scope>
    <source>
        <strain evidence="3 6">CS1</strain>
    </source>
</reference>
<evidence type="ECO:0000313" key="5">
    <source>
        <dbReference type="Proteomes" id="UP000434052"/>
    </source>
</evidence>
<dbReference type="Proteomes" id="UP000503251">
    <property type="component" value="Chromosome"/>
</dbReference>
<gene>
    <name evidence="4" type="ORF">DQK91_00450</name>
    <name evidence="3" type="ORF">E8L03_09430</name>
</gene>
<dbReference type="AlphaFoldDB" id="A0A6P1ZM70"/>
<comment type="similarity">
    <text evidence="1">Belongs to the 4-hydroxybenzoyl-CoA thioesterase family.</text>
</comment>
<protein>
    <submittedName>
        <fullName evidence="4">Acyl-CoA thioesterase</fullName>
    </submittedName>
</protein>
<sequence length="142" mass="16912">MSNEKDTFPKPECWYPHRVSYGETDTMGLAYYGEYLHFFERARSAFIRERGMSYAGVEEKGVLLPVREACCRYRHPSRYDDLIWIRAGINEWSRVAMTFIYEVWNEDRTELLTTGHTQHACVGPDFKLIRVPEWLKEMFQND</sequence>
<evidence type="ECO:0000313" key="3">
    <source>
        <dbReference type="EMBL" id="QJT09143.1"/>
    </source>
</evidence>
<dbReference type="InterPro" id="IPR050563">
    <property type="entry name" value="4-hydroxybenzoyl-CoA_TE"/>
</dbReference>
<reference evidence="4 5" key="1">
    <citation type="submission" date="2018-06" db="EMBL/GenBank/DDBJ databases">
        <title>Complete genome of Desulfovibrio marinus P48SEP.</title>
        <authorList>
            <person name="Crispim J.S."/>
            <person name="Vidigal P.M.P."/>
            <person name="Silva L.C.F."/>
            <person name="Araujo L.C."/>
            <person name="Laguardia C.N."/>
            <person name="Dias R.S."/>
            <person name="Sousa M.P."/>
            <person name="Paula S.O."/>
            <person name="Silva C."/>
        </authorList>
    </citation>
    <scope>NUCLEOTIDE SEQUENCE [LARGE SCALE GENOMIC DNA]</scope>
    <source>
        <strain evidence="4 5">P48SEP</strain>
    </source>
</reference>
<dbReference type="PANTHER" id="PTHR31793:SF27">
    <property type="entry name" value="NOVEL THIOESTERASE SUPERFAMILY DOMAIN AND SAPOSIN A-TYPE DOMAIN CONTAINING PROTEIN (0610012H03RIK)"/>
    <property type="match status" value="1"/>
</dbReference>
<dbReference type="Proteomes" id="UP000434052">
    <property type="component" value="Unassembled WGS sequence"/>
</dbReference>
<dbReference type="InterPro" id="IPR029069">
    <property type="entry name" value="HotDog_dom_sf"/>
</dbReference>
<dbReference type="NCBIfam" id="TIGR00051">
    <property type="entry name" value="YbgC/FadM family acyl-CoA thioesterase"/>
    <property type="match status" value="1"/>
</dbReference>
<dbReference type="CDD" id="cd00586">
    <property type="entry name" value="4HBT"/>
    <property type="match status" value="1"/>
</dbReference>
<name>A0A6P1ZM70_9BACT</name>
<dbReference type="SUPFAM" id="SSF54637">
    <property type="entry name" value="Thioesterase/thiol ester dehydrase-isomerase"/>
    <property type="match status" value="1"/>
</dbReference>
<evidence type="ECO:0000256" key="2">
    <source>
        <dbReference type="ARBA" id="ARBA00022801"/>
    </source>
</evidence>